<accession>A0A250FU93</accession>
<evidence type="ECO:0008006" key="3">
    <source>
        <dbReference type="Google" id="ProtNLM"/>
    </source>
</evidence>
<dbReference type="Gene3D" id="2.180.10.10">
    <property type="entry name" value="RHS repeat-associated core"/>
    <property type="match status" value="1"/>
</dbReference>
<dbReference type="KEGG" id="cgh:CGC50_10440"/>
<dbReference type="Proteomes" id="UP000217250">
    <property type="component" value="Chromosome"/>
</dbReference>
<proteinExistence type="predicted"/>
<dbReference type="GeneID" id="84808969"/>
<gene>
    <name evidence="1" type="ORF">CGC50_10440</name>
</gene>
<evidence type="ECO:0000313" key="1">
    <source>
        <dbReference type="EMBL" id="ATA87527.1"/>
    </source>
</evidence>
<dbReference type="AlphaFoldDB" id="A0A250FU93"/>
<reference evidence="2" key="1">
    <citation type="submission" date="2017-06" db="EMBL/GenBank/DDBJ databases">
        <title>Capnocytophaga spp. assemblies.</title>
        <authorList>
            <person name="Gulvik C.A."/>
        </authorList>
    </citation>
    <scope>NUCLEOTIDE SEQUENCE [LARGE SCALE GENOMIC DNA]</scope>
    <source>
        <strain evidence="2">H1496</strain>
    </source>
</reference>
<dbReference type="EMBL" id="CP022386">
    <property type="protein sequence ID" value="ATA87527.1"/>
    <property type="molecule type" value="Genomic_DNA"/>
</dbReference>
<organism evidence="1 2">
    <name type="scientific">Capnocytophaga gingivalis</name>
    <dbReference type="NCBI Taxonomy" id="1017"/>
    <lineage>
        <taxon>Bacteria</taxon>
        <taxon>Pseudomonadati</taxon>
        <taxon>Bacteroidota</taxon>
        <taxon>Flavobacteriia</taxon>
        <taxon>Flavobacteriales</taxon>
        <taxon>Flavobacteriaceae</taxon>
        <taxon>Capnocytophaga</taxon>
    </lineage>
</organism>
<sequence>MNHLFIIFFFLCTLSWGQEDVRLSCQVKGNVKSIDITKEESDEIEGDFLVDSFDYNMSIILDKKGRVIKLTSYSEKGKPSDIKETTYDNKNRVVKETVLFLPEKITRKISYSYNDKEKKGTAIAHSSHKSDRRTRREITLNDEGLPIRVIFFDSDGEAFKEISYEYNKNQKLAKSTIYEDGELERQVSYKYDDKGRIIEAKHYYIAFPKGDITYKYVYKDDIYPIEHTAIIGDDDPETLTFKYKFDSKGNWIEKTYFLDEEAVAIIKRKITYY</sequence>
<dbReference type="RefSeq" id="WP_095910777.1">
    <property type="nucleotide sequence ID" value="NZ_CP022386.1"/>
</dbReference>
<evidence type="ECO:0000313" key="2">
    <source>
        <dbReference type="Proteomes" id="UP000217250"/>
    </source>
</evidence>
<dbReference type="OrthoDB" id="1450780at2"/>
<protein>
    <recommendedName>
        <fullName evidence="3">Sugar-binding protein</fullName>
    </recommendedName>
</protein>
<name>A0A250FU93_9FLAO</name>